<dbReference type="Pfam" id="PF00083">
    <property type="entry name" value="Sugar_tr"/>
    <property type="match status" value="1"/>
</dbReference>
<feature type="transmembrane region" description="Helical" evidence="6">
    <location>
        <begin position="1168"/>
        <end position="1188"/>
    </location>
</feature>
<name>A0AAN6WQN5_9PEZI</name>
<gene>
    <name evidence="8" type="ORF">QBC35DRAFT_505537</name>
</gene>
<feature type="transmembrane region" description="Helical" evidence="6">
    <location>
        <begin position="750"/>
        <end position="769"/>
    </location>
</feature>
<dbReference type="PROSITE" id="PS50850">
    <property type="entry name" value="MFS"/>
    <property type="match status" value="1"/>
</dbReference>
<feature type="transmembrane region" description="Helical" evidence="6">
    <location>
        <begin position="1090"/>
        <end position="1111"/>
    </location>
</feature>
<feature type="compositionally biased region" description="Polar residues" evidence="5">
    <location>
        <begin position="594"/>
        <end position="615"/>
    </location>
</feature>
<protein>
    <submittedName>
        <fullName evidence="8">Major facilitator superfamily domain-containing protein</fullName>
    </submittedName>
</protein>
<evidence type="ECO:0000256" key="1">
    <source>
        <dbReference type="ARBA" id="ARBA00004141"/>
    </source>
</evidence>
<keyword evidence="3 6" id="KW-1133">Transmembrane helix</keyword>
<sequence length="1296" mass="140884">MATLTVGQSRLPNGHISNGKAVVAGDEKDRGSVAWVRRIVDKFKSSGKRQVQVQQPTVQHFKTEVVELSDATSKDKVYNIRKTDMFLAYRVAVPVPPEAQACYEQHKYNLMRDLDAAWRVIEAESASRARDARSPNQFISECLELRMSGRATGGSNGRVELAPTIWVRCSKHQKTRLEKALESTSMRGMHTTEFGRVMVGDAAKLNSTDASSPYDIPVGSGMTLDSFNGISLENITLHLEVEDPSSRLTLEGLSLRATLMQDGIVRSQNISKIGGLLSIDGHPVGLTTAHGILGNLWDALNNAGSTDLGGSVIAQEPVDIEDTSSAESSDDEFSCYAEFAHKRTQPASTPRKWIDVELGEEANFLGLKAIPVKGGGVPSTISFIKDIRKSDYALIHLDNIIKRLGMNSLSSGSMTTVDRFEATDNIPPGPVVIRLGEVDIGGLLLEHPASLEIFGVSIATQYIQLLKPMAVGSSGAWVIRDRVLCGMIIAGYEDEPCAHMIPASRLMSDIKLSIGKTGLTTFQGSLLEYHLNGMRSNLASSSLLVGESSSRPPATQTSQVTSPESAHLQQPQGPSGNPQPPTHSTSEPEAENALPTSHTGRLSRAVKQSVSALSRSSRHPRAWASERVTHRGGNPAAGIDLPQGPESSNLANQEDQLAPGSYTSPSLLDVVKVLENQGFNLTVAFVAASEYFASWCSLFTVGLVNSSIDSVDPSPDIYRTLLLSGLPFLAAMAVGMLLGGMFSNMFGGRITSATSLLLLLLGSIAMLVVSAREGSQVGRGALLSSEMIMALGIGSLSILPAVMVVEYTPTKRRTMMLAFVMSMQGFAQLYVHGLGALILWASLRGSGQATILSEPVEAQAAQMRAVERTWKLLAGLGTLPVVVAMLACCLADIPASPRFLYEVYENPQLALKAAISLQRKEKSVFSALGRLLPFLIMQPTSKPQPETRKDADIMRWFRGVPAYLFGNYDGVYRRNRYFILLCRTTVAWFFLNLAFFGMGLDNPQIISSTWGVTSTDTNIARNRKDYYIHPKDGETLLRGWIIVLEVLSGPAIVGYLLRLSFPAIIVYLLRLYFPHRYMGIRLMRKRFLMIGSILAMLSLGVFGSYILGRILSGEARQTTPTEPFDRASVSGIYVLVMYGIFQFAMSLAPSALQFAFAAEVFGTRYRSALLGFSSFLAMLGAISIRLVLIKVDYFKTQPSVMPIVAAGAILIAVLCLPRRDAKVETRHGTLTLEQIADPSNAYDIHENEMMSVEELQSSLQPAGFNPATMPGQTTLLPPGVVFYAQNTYLSPRTQTL</sequence>
<dbReference type="GO" id="GO:0022857">
    <property type="term" value="F:transmembrane transporter activity"/>
    <property type="evidence" value="ECO:0007669"/>
    <property type="project" value="InterPro"/>
</dbReference>
<proteinExistence type="predicted"/>
<feature type="compositionally biased region" description="Polar residues" evidence="5">
    <location>
        <begin position="645"/>
        <end position="658"/>
    </location>
</feature>
<evidence type="ECO:0000256" key="2">
    <source>
        <dbReference type="ARBA" id="ARBA00022692"/>
    </source>
</evidence>
<dbReference type="EMBL" id="MU864481">
    <property type="protein sequence ID" value="KAK4184602.1"/>
    <property type="molecule type" value="Genomic_DNA"/>
</dbReference>
<keyword evidence="9" id="KW-1185">Reference proteome</keyword>
<organism evidence="8 9">
    <name type="scientific">Podospora australis</name>
    <dbReference type="NCBI Taxonomy" id="1536484"/>
    <lineage>
        <taxon>Eukaryota</taxon>
        <taxon>Fungi</taxon>
        <taxon>Dikarya</taxon>
        <taxon>Ascomycota</taxon>
        <taxon>Pezizomycotina</taxon>
        <taxon>Sordariomycetes</taxon>
        <taxon>Sordariomycetidae</taxon>
        <taxon>Sordariales</taxon>
        <taxon>Podosporaceae</taxon>
        <taxon>Podospora</taxon>
    </lineage>
</organism>
<keyword evidence="4 6" id="KW-0472">Membrane</keyword>
<feature type="transmembrane region" description="Helical" evidence="6">
    <location>
        <begin position="817"/>
        <end position="843"/>
    </location>
</feature>
<keyword evidence="2 6" id="KW-0812">Transmembrane</keyword>
<comment type="subcellular location">
    <subcellularLocation>
        <location evidence="1">Membrane</location>
        <topology evidence="1">Multi-pass membrane protein</topology>
    </subcellularLocation>
</comment>
<feature type="transmembrane region" description="Helical" evidence="6">
    <location>
        <begin position="1040"/>
        <end position="1069"/>
    </location>
</feature>
<dbReference type="Proteomes" id="UP001302126">
    <property type="component" value="Unassembled WGS sequence"/>
</dbReference>
<feature type="transmembrane region" description="Helical" evidence="6">
    <location>
        <begin position="781"/>
        <end position="805"/>
    </location>
</feature>
<dbReference type="InterPro" id="IPR036259">
    <property type="entry name" value="MFS_trans_sf"/>
</dbReference>
<feature type="domain" description="Major facilitator superfamily (MFS) profile" evidence="7">
    <location>
        <begin position="683"/>
        <end position="1220"/>
    </location>
</feature>
<evidence type="ECO:0000259" key="7">
    <source>
        <dbReference type="PROSITE" id="PS50850"/>
    </source>
</evidence>
<feature type="region of interest" description="Disordered" evidence="5">
    <location>
        <begin position="543"/>
        <end position="658"/>
    </location>
</feature>
<dbReference type="PANTHER" id="PTHR24064">
    <property type="entry name" value="SOLUTE CARRIER FAMILY 22 MEMBER"/>
    <property type="match status" value="1"/>
</dbReference>
<evidence type="ECO:0000256" key="3">
    <source>
        <dbReference type="ARBA" id="ARBA00022989"/>
    </source>
</evidence>
<evidence type="ECO:0000256" key="4">
    <source>
        <dbReference type="ARBA" id="ARBA00023136"/>
    </source>
</evidence>
<evidence type="ECO:0000256" key="5">
    <source>
        <dbReference type="SAM" id="MobiDB-lite"/>
    </source>
</evidence>
<comment type="caution">
    <text evidence="8">The sequence shown here is derived from an EMBL/GenBank/DDBJ whole genome shotgun (WGS) entry which is preliminary data.</text>
</comment>
<feature type="transmembrane region" description="Helical" evidence="6">
    <location>
        <begin position="977"/>
        <end position="1000"/>
    </location>
</feature>
<feature type="transmembrane region" description="Helical" evidence="6">
    <location>
        <begin position="717"/>
        <end position="738"/>
    </location>
</feature>
<evidence type="ECO:0000313" key="8">
    <source>
        <dbReference type="EMBL" id="KAK4184602.1"/>
    </source>
</evidence>
<dbReference type="Gene3D" id="1.20.1250.20">
    <property type="entry name" value="MFS general substrate transporter like domains"/>
    <property type="match status" value="2"/>
</dbReference>
<evidence type="ECO:0000313" key="9">
    <source>
        <dbReference type="Proteomes" id="UP001302126"/>
    </source>
</evidence>
<feature type="transmembrane region" description="Helical" evidence="6">
    <location>
        <begin position="872"/>
        <end position="891"/>
    </location>
</feature>
<feature type="transmembrane region" description="Helical" evidence="6">
    <location>
        <begin position="1131"/>
        <end position="1156"/>
    </location>
</feature>
<feature type="compositionally biased region" description="Polar residues" evidence="5">
    <location>
        <begin position="551"/>
        <end position="568"/>
    </location>
</feature>
<dbReference type="GO" id="GO:0016020">
    <property type="term" value="C:membrane"/>
    <property type="evidence" value="ECO:0007669"/>
    <property type="project" value="UniProtKB-SubCell"/>
</dbReference>
<reference evidence="8" key="1">
    <citation type="journal article" date="2023" name="Mol. Phylogenet. Evol.">
        <title>Genome-scale phylogeny and comparative genomics of the fungal order Sordariales.</title>
        <authorList>
            <person name="Hensen N."/>
            <person name="Bonometti L."/>
            <person name="Westerberg I."/>
            <person name="Brannstrom I.O."/>
            <person name="Guillou S."/>
            <person name="Cros-Aarteil S."/>
            <person name="Calhoun S."/>
            <person name="Haridas S."/>
            <person name="Kuo A."/>
            <person name="Mondo S."/>
            <person name="Pangilinan J."/>
            <person name="Riley R."/>
            <person name="LaButti K."/>
            <person name="Andreopoulos B."/>
            <person name="Lipzen A."/>
            <person name="Chen C."/>
            <person name="Yan M."/>
            <person name="Daum C."/>
            <person name="Ng V."/>
            <person name="Clum A."/>
            <person name="Steindorff A."/>
            <person name="Ohm R.A."/>
            <person name="Martin F."/>
            <person name="Silar P."/>
            <person name="Natvig D.O."/>
            <person name="Lalanne C."/>
            <person name="Gautier V."/>
            <person name="Ament-Velasquez S.L."/>
            <person name="Kruys A."/>
            <person name="Hutchinson M.I."/>
            <person name="Powell A.J."/>
            <person name="Barry K."/>
            <person name="Miller A.N."/>
            <person name="Grigoriev I.V."/>
            <person name="Debuchy R."/>
            <person name="Gladieux P."/>
            <person name="Hiltunen Thoren M."/>
            <person name="Johannesson H."/>
        </authorList>
    </citation>
    <scope>NUCLEOTIDE SEQUENCE</scope>
    <source>
        <strain evidence="8">PSN309</strain>
    </source>
</reference>
<reference evidence="8" key="2">
    <citation type="submission" date="2023-05" db="EMBL/GenBank/DDBJ databases">
        <authorList>
            <consortium name="Lawrence Berkeley National Laboratory"/>
            <person name="Steindorff A."/>
            <person name="Hensen N."/>
            <person name="Bonometti L."/>
            <person name="Westerberg I."/>
            <person name="Brannstrom I.O."/>
            <person name="Guillou S."/>
            <person name="Cros-Aarteil S."/>
            <person name="Calhoun S."/>
            <person name="Haridas S."/>
            <person name="Kuo A."/>
            <person name="Mondo S."/>
            <person name="Pangilinan J."/>
            <person name="Riley R."/>
            <person name="Labutti K."/>
            <person name="Andreopoulos B."/>
            <person name="Lipzen A."/>
            <person name="Chen C."/>
            <person name="Yanf M."/>
            <person name="Daum C."/>
            <person name="Ng V."/>
            <person name="Clum A."/>
            <person name="Ohm R."/>
            <person name="Martin F."/>
            <person name="Silar P."/>
            <person name="Natvig D."/>
            <person name="Lalanne C."/>
            <person name="Gautier V."/>
            <person name="Ament-Velasquez S.L."/>
            <person name="Kruys A."/>
            <person name="Hutchinson M.I."/>
            <person name="Powell A.J."/>
            <person name="Barry K."/>
            <person name="Miller A.N."/>
            <person name="Grigoriev I.V."/>
            <person name="Debuchy R."/>
            <person name="Gladieux P."/>
            <person name="Thoren M.H."/>
            <person name="Johannesson H."/>
        </authorList>
    </citation>
    <scope>NUCLEOTIDE SEQUENCE</scope>
    <source>
        <strain evidence="8">PSN309</strain>
    </source>
</reference>
<dbReference type="SUPFAM" id="SSF103473">
    <property type="entry name" value="MFS general substrate transporter"/>
    <property type="match status" value="1"/>
</dbReference>
<evidence type="ECO:0000256" key="6">
    <source>
        <dbReference type="SAM" id="Phobius"/>
    </source>
</evidence>
<feature type="transmembrane region" description="Helical" evidence="6">
    <location>
        <begin position="1200"/>
        <end position="1217"/>
    </location>
</feature>
<dbReference type="InterPro" id="IPR005828">
    <property type="entry name" value="MFS_sugar_transport-like"/>
</dbReference>
<accession>A0AAN6WQN5</accession>
<dbReference type="InterPro" id="IPR020846">
    <property type="entry name" value="MFS_dom"/>
</dbReference>